<dbReference type="AlphaFoldDB" id="A0AA35Q527"/>
<organism evidence="7 8">
    <name type="scientific">Clonostachys chloroleuca</name>
    <dbReference type="NCBI Taxonomy" id="1926264"/>
    <lineage>
        <taxon>Eukaryota</taxon>
        <taxon>Fungi</taxon>
        <taxon>Dikarya</taxon>
        <taxon>Ascomycota</taxon>
        <taxon>Pezizomycotina</taxon>
        <taxon>Sordariomycetes</taxon>
        <taxon>Hypocreomycetidae</taxon>
        <taxon>Hypocreales</taxon>
        <taxon>Bionectriaceae</taxon>
        <taxon>Clonostachys</taxon>
    </lineage>
</organism>
<evidence type="ECO:0000256" key="1">
    <source>
        <dbReference type="ARBA" id="ARBA00004123"/>
    </source>
</evidence>
<proteinExistence type="predicted"/>
<dbReference type="GO" id="GO:0043565">
    <property type="term" value="F:sequence-specific DNA binding"/>
    <property type="evidence" value="ECO:0007669"/>
    <property type="project" value="TreeGrafter"/>
</dbReference>
<evidence type="ECO:0000256" key="3">
    <source>
        <dbReference type="ARBA" id="ARBA00023125"/>
    </source>
</evidence>
<dbReference type="PANTHER" id="PTHR47540:SF2">
    <property type="entry name" value="ZN(II)2CYS6 TRANSCRIPTION FACTOR (EUROFUNG)"/>
    <property type="match status" value="1"/>
</dbReference>
<keyword evidence="5" id="KW-0539">Nucleus</keyword>
<name>A0AA35Q527_9HYPO</name>
<keyword evidence="8" id="KW-1185">Reference proteome</keyword>
<keyword evidence="2" id="KW-0805">Transcription regulation</keyword>
<evidence type="ECO:0000256" key="2">
    <source>
        <dbReference type="ARBA" id="ARBA00023015"/>
    </source>
</evidence>
<feature type="compositionally biased region" description="Polar residues" evidence="6">
    <location>
        <begin position="104"/>
        <end position="125"/>
    </location>
</feature>
<reference evidence="7" key="1">
    <citation type="submission" date="2023-01" db="EMBL/GenBank/DDBJ databases">
        <authorList>
            <person name="Piombo E."/>
        </authorList>
    </citation>
    <scope>NUCLEOTIDE SEQUENCE</scope>
</reference>
<dbReference type="GO" id="GO:0045944">
    <property type="term" value="P:positive regulation of transcription by RNA polymerase II"/>
    <property type="evidence" value="ECO:0007669"/>
    <property type="project" value="TreeGrafter"/>
</dbReference>
<dbReference type="PANTHER" id="PTHR47540">
    <property type="entry name" value="THIAMINE REPRESSIBLE GENES REGULATORY PROTEIN THI5"/>
    <property type="match status" value="1"/>
</dbReference>
<sequence length="165" mass="18481">MEIVRVIERMAEADQIYATSWVAQYQTFCAAVVLYTFTLKSTRQDAATWGKYFRAAERCQDLLAGINNGTSLARRFMMIMEEYRAELTQKLAQDSPAAADFTRPSGTFNGPISGNGDANKSSQQDPMVGYPEISSWEQLDYLALDLGDMIPDMDLIYTDIPYLGS</sequence>
<comment type="caution">
    <text evidence="7">The sequence shown here is derived from an EMBL/GenBank/DDBJ whole genome shotgun (WGS) entry which is preliminary data.</text>
</comment>
<accession>A0AA35Q527</accession>
<evidence type="ECO:0000256" key="6">
    <source>
        <dbReference type="SAM" id="MobiDB-lite"/>
    </source>
</evidence>
<evidence type="ECO:0000256" key="5">
    <source>
        <dbReference type="ARBA" id="ARBA00023242"/>
    </source>
</evidence>
<dbReference type="EMBL" id="CABFNP030001195">
    <property type="protein sequence ID" value="CAI6092012.1"/>
    <property type="molecule type" value="Genomic_DNA"/>
</dbReference>
<evidence type="ECO:0000256" key="4">
    <source>
        <dbReference type="ARBA" id="ARBA00023163"/>
    </source>
</evidence>
<comment type="subcellular location">
    <subcellularLocation>
        <location evidence="1">Nucleus</location>
    </subcellularLocation>
</comment>
<feature type="region of interest" description="Disordered" evidence="6">
    <location>
        <begin position="95"/>
        <end position="127"/>
    </location>
</feature>
<gene>
    <name evidence="7" type="ORF">CCHLO57077_00006174</name>
</gene>
<dbReference type="GO" id="GO:0005634">
    <property type="term" value="C:nucleus"/>
    <property type="evidence" value="ECO:0007669"/>
    <property type="project" value="UniProtKB-SubCell"/>
</dbReference>
<protein>
    <submittedName>
        <fullName evidence="7">Uncharacterized protein</fullName>
    </submittedName>
</protein>
<evidence type="ECO:0000313" key="7">
    <source>
        <dbReference type="EMBL" id="CAI6092012.1"/>
    </source>
</evidence>
<dbReference type="InterPro" id="IPR051711">
    <property type="entry name" value="Stress_Response_Reg"/>
</dbReference>
<evidence type="ECO:0000313" key="8">
    <source>
        <dbReference type="Proteomes" id="UP001160390"/>
    </source>
</evidence>
<dbReference type="Proteomes" id="UP001160390">
    <property type="component" value="Unassembled WGS sequence"/>
</dbReference>
<keyword evidence="4" id="KW-0804">Transcription</keyword>
<keyword evidence="3" id="KW-0238">DNA-binding</keyword>